<protein>
    <recommendedName>
        <fullName evidence="4">DUF4283 domain-containing protein</fullName>
    </recommendedName>
</protein>
<evidence type="ECO:0008006" key="4">
    <source>
        <dbReference type="Google" id="ProtNLM"/>
    </source>
</evidence>
<sequence>MATYPVDSRVQLELAACAISATGAIKGKRETLIGKTAVCWLNGNSHDTAYHHVIDALDKKLQISRHDVKVVKHFPEQYIIFFADSRAYHCTVQHREVPHRGRIFNFEPWTERRRATESMLEFRDCTRTYDLWAWCANPSKIPNKVLLTVSNPDKEQDLGDNQHIPPRGYKGGYNYKLHVHLDVVEDLSFNGGLGGEGNRKPRHEFLLELWRTGLPGRRGQDHDDCYGRKYRPRKDNHDDHNNNFHRGQRRQRSQSSWGKMTRCRGATEDCYSTNRRRSGNRGPSGRN</sequence>
<dbReference type="Gramene" id="TKW27319">
    <property type="protein sequence ID" value="TKW27319"/>
    <property type="gene ID" value="SEVIR_3G249900v2"/>
</dbReference>
<feature type="region of interest" description="Disordered" evidence="1">
    <location>
        <begin position="217"/>
        <end position="261"/>
    </location>
</feature>
<gene>
    <name evidence="2" type="ORF">SEVIR_3G249900v2</name>
</gene>
<evidence type="ECO:0000313" key="2">
    <source>
        <dbReference type="EMBL" id="TKW27319.1"/>
    </source>
</evidence>
<dbReference type="PANTHER" id="PTHR33087:SF53">
    <property type="entry name" value="CCHC-TYPE DOMAIN-CONTAINING PROTEIN"/>
    <property type="match status" value="1"/>
</dbReference>
<dbReference type="AlphaFoldDB" id="A0A4U6VIN9"/>
<keyword evidence="3" id="KW-1185">Reference proteome</keyword>
<dbReference type="InterPro" id="IPR053253">
    <property type="entry name" value="Sex_diff_modulator"/>
</dbReference>
<name>A0A4U6VIN9_SETVI</name>
<dbReference type="PANTHER" id="PTHR33087">
    <property type="entry name" value="OS07G0539200 PROTEIN"/>
    <property type="match status" value="1"/>
</dbReference>
<feature type="compositionally biased region" description="Basic and acidic residues" evidence="1">
    <location>
        <begin position="218"/>
        <end position="242"/>
    </location>
</feature>
<feature type="region of interest" description="Disordered" evidence="1">
    <location>
        <begin position="268"/>
        <end position="287"/>
    </location>
</feature>
<dbReference type="EMBL" id="CM016554">
    <property type="protein sequence ID" value="TKW27319.1"/>
    <property type="molecule type" value="Genomic_DNA"/>
</dbReference>
<evidence type="ECO:0000313" key="3">
    <source>
        <dbReference type="Proteomes" id="UP000298652"/>
    </source>
</evidence>
<evidence type="ECO:0000256" key="1">
    <source>
        <dbReference type="SAM" id="MobiDB-lite"/>
    </source>
</evidence>
<reference evidence="2" key="1">
    <citation type="submission" date="2019-03" db="EMBL/GenBank/DDBJ databases">
        <title>WGS assembly of Setaria viridis.</title>
        <authorList>
            <person name="Huang P."/>
            <person name="Jenkins J."/>
            <person name="Grimwood J."/>
            <person name="Barry K."/>
            <person name="Healey A."/>
            <person name="Mamidi S."/>
            <person name="Sreedasyam A."/>
            <person name="Shu S."/>
            <person name="Feldman M."/>
            <person name="Wu J."/>
            <person name="Yu Y."/>
            <person name="Chen C."/>
            <person name="Johnson J."/>
            <person name="Rokhsar D."/>
            <person name="Baxter I."/>
            <person name="Schmutz J."/>
            <person name="Brutnell T."/>
            <person name="Kellogg E."/>
        </authorList>
    </citation>
    <scope>NUCLEOTIDE SEQUENCE [LARGE SCALE GENOMIC DNA]</scope>
</reference>
<organism evidence="2 3">
    <name type="scientific">Setaria viridis</name>
    <name type="common">Green bristlegrass</name>
    <name type="synonym">Setaria italica subsp. viridis</name>
    <dbReference type="NCBI Taxonomy" id="4556"/>
    <lineage>
        <taxon>Eukaryota</taxon>
        <taxon>Viridiplantae</taxon>
        <taxon>Streptophyta</taxon>
        <taxon>Embryophyta</taxon>
        <taxon>Tracheophyta</taxon>
        <taxon>Spermatophyta</taxon>
        <taxon>Magnoliopsida</taxon>
        <taxon>Liliopsida</taxon>
        <taxon>Poales</taxon>
        <taxon>Poaceae</taxon>
        <taxon>PACMAD clade</taxon>
        <taxon>Panicoideae</taxon>
        <taxon>Panicodae</taxon>
        <taxon>Paniceae</taxon>
        <taxon>Cenchrinae</taxon>
        <taxon>Setaria</taxon>
    </lineage>
</organism>
<accession>A0A4U6VIN9</accession>
<dbReference type="Proteomes" id="UP000298652">
    <property type="component" value="Chromosome 3"/>
</dbReference>
<proteinExistence type="predicted"/>